<dbReference type="GO" id="GO:0016787">
    <property type="term" value="F:hydrolase activity"/>
    <property type="evidence" value="ECO:0007669"/>
    <property type="project" value="UniProtKB-UniRule"/>
</dbReference>
<dbReference type="InterPro" id="IPR050301">
    <property type="entry name" value="NTE"/>
</dbReference>
<evidence type="ECO:0000256" key="1">
    <source>
        <dbReference type="ARBA" id="ARBA00022801"/>
    </source>
</evidence>
<keyword evidence="1 4" id="KW-0378">Hydrolase</keyword>
<evidence type="ECO:0000256" key="2">
    <source>
        <dbReference type="ARBA" id="ARBA00022963"/>
    </source>
</evidence>
<feature type="active site" description="Nucleophile" evidence="4">
    <location>
        <position position="62"/>
    </location>
</feature>
<dbReference type="AlphaFoldDB" id="A0A9Q7F067"/>
<dbReference type="KEGG" id="aram:KAR29_02255"/>
<dbReference type="SUPFAM" id="SSF52151">
    <property type="entry name" value="FabD/lysophospholipase-like"/>
    <property type="match status" value="1"/>
</dbReference>
<feature type="active site" description="Proton acceptor" evidence="4">
    <location>
        <position position="206"/>
    </location>
</feature>
<evidence type="ECO:0000256" key="4">
    <source>
        <dbReference type="PROSITE-ProRule" id="PRU01161"/>
    </source>
</evidence>
<protein>
    <submittedName>
        <fullName evidence="6">Patatin-like phospholipase family protein</fullName>
    </submittedName>
</protein>
<dbReference type="EMBL" id="CP072943">
    <property type="protein sequence ID" value="QTX33641.1"/>
    <property type="molecule type" value="Genomic_DNA"/>
</dbReference>
<reference evidence="7" key="1">
    <citation type="submission" date="2021-04" db="EMBL/GenBank/DDBJ databases">
        <title>A novel Synergistetes isolate from a pyrite-forming mixed culture.</title>
        <authorList>
            <person name="Bunk B."/>
            <person name="Sproer C."/>
            <person name="Spring S."/>
            <person name="Pester M."/>
        </authorList>
    </citation>
    <scope>NUCLEOTIDE SEQUENCE [LARGE SCALE GENOMIC DNA]</scope>
    <source>
        <strain evidence="7">J.5.4.2-T.3.5.2</strain>
    </source>
</reference>
<feature type="domain" description="PNPLA" evidence="5">
    <location>
        <begin position="29"/>
        <end position="219"/>
    </location>
</feature>
<dbReference type="PANTHER" id="PTHR14226:SF76">
    <property type="entry name" value="NTE FAMILY PROTEIN RSSA"/>
    <property type="match status" value="1"/>
</dbReference>
<name>A0A9Q7F067_9BACT</name>
<proteinExistence type="predicted"/>
<dbReference type="CDD" id="cd07205">
    <property type="entry name" value="Pat_PNPLA6_PNPLA7_NTE1_like"/>
    <property type="match status" value="1"/>
</dbReference>
<accession>A0A9Q7F067</accession>
<evidence type="ECO:0000259" key="5">
    <source>
        <dbReference type="PROSITE" id="PS51635"/>
    </source>
</evidence>
<dbReference type="InterPro" id="IPR002641">
    <property type="entry name" value="PNPLA_dom"/>
</dbReference>
<dbReference type="Gene3D" id="3.40.1090.10">
    <property type="entry name" value="Cytosolic phospholipase A2 catalytic domain"/>
    <property type="match status" value="2"/>
</dbReference>
<dbReference type="PROSITE" id="PS51635">
    <property type="entry name" value="PNPLA"/>
    <property type="match status" value="1"/>
</dbReference>
<dbReference type="InterPro" id="IPR016035">
    <property type="entry name" value="Acyl_Trfase/lysoPLipase"/>
</dbReference>
<sequence>MDVRKGIVALLFVGLIAFPAFAGGGGVVLVLSGGGTKGLAHIGVLKALEREKVPVVAIVGTSMGAIMGGLYASGYDAEALERVIAEIDIPSLLADATPPAPAPPGWDEASSRPIAQVFLDEKGRRAGPRGGLAGTRLLRKLSLLTARVSVADFDDLPIPFVAVATDLETGEAVLLRQGNLASAIRASMSIPGLFEPWDYQGRLLVDGGLVANAPVEIARELFPGFPVVAVNVTSSRRNQDQIRSMTEVLDQTITILTRQNVVRSLALADLVITPDVGGLPLLEASDVGAISLKGEEAANKQMKALLALAARAPSSVRLHRPRAKTLVRIRLEGFPPKLEARTRERTASWIGRPPVTDALLDLCEELGHRDDVQVADYRLEQEAEGLALVLSLARREPYELTFDGYASNLRQERGLLFGARRQDLLEEGDSLQATLLFDELWGGSLRYRTEQGDGLFPWDISLRARKERVEPVGATGSEWRSYALEMGRQYPGQGFRWGWSLLGQHIDGLGGDRDFWGPSLLFSWDSRDDPLEPTRGHVLKGRLWWMDAEELLGRVTYEGTFLAGPNLRFFTNAGLEKGVGDDPAHAAYLGGEDELYSRGRHPLAGEGALWARAGLRRSWGRNWWGSLNTEAFAGWGAVYDGGWSSLDEAWEVGLALYVPGKLMNARLLVTYDDDSEITFGFTLGTPLDATGPLP</sequence>
<evidence type="ECO:0000256" key="3">
    <source>
        <dbReference type="ARBA" id="ARBA00023098"/>
    </source>
</evidence>
<gene>
    <name evidence="6" type="ORF">KAR29_02255</name>
</gene>
<keyword evidence="7" id="KW-1185">Reference proteome</keyword>
<feature type="short sequence motif" description="GXSXG" evidence="4">
    <location>
        <begin position="60"/>
        <end position="64"/>
    </location>
</feature>
<feature type="short sequence motif" description="DGA/G" evidence="4">
    <location>
        <begin position="206"/>
        <end position="208"/>
    </location>
</feature>
<evidence type="ECO:0000313" key="7">
    <source>
        <dbReference type="Proteomes" id="UP000671879"/>
    </source>
</evidence>
<keyword evidence="3 4" id="KW-0443">Lipid metabolism</keyword>
<dbReference type="GO" id="GO:0016042">
    <property type="term" value="P:lipid catabolic process"/>
    <property type="evidence" value="ECO:0007669"/>
    <property type="project" value="UniProtKB-UniRule"/>
</dbReference>
<organism evidence="6 7">
    <name type="scientific">Aminithiophilus ramosus</name>
    <dbReference type="NCBI Taxonomy" id="3029084"/>
    <lineage>
        <taxon>Bacteria</taxon>
        <taxon>Thermotogati</taxon>
        <taxon>Synergistota</taxon>
        <taxon>Synergistia</taxon>
        <taxon>Synergistales</taxon>
        <taxon>Aminithiophilaceae</taxon>
        <taxon>Aminithiophilus</taxon>
    </lineage>
</organism>
<dbReference type="Pfam" id="PF01734">
    <property type="entry name" value="Patatin"/>
    <property type="match status" value="1"/>
</dbReference>
<evidence type="ECO:0000313" key="6">
    <source>
        <dbReference type="EMBL" id="QTX33641.1"/>
    </source>
</evidence>
<dbReference type="PANTHER" id="PTHR14226">
    <property type="entry name" value="NEUROPATHY TARGET ESTERASE/SWISS CHEESE D.MELANOGASTER"/>
    <property type="match status" value="1"/>
</dbReference>
<dbReference type="Proteomes" id="UP000671879">
    <property type="component" value="Chromosome"/>
</dbReference>
<keyword evidence="2 4" id="KW-0442">Lipid degradation</keyword>
<feature type="short sequence motif" description="GXGXXG" evidence="4">
    <location>
        <begin position="33"/>
        <end position="38"/>
    </location>
</feature>